<keyword evidence="2" id="KW-1185">Reference proteome</keyword>
<evidence type="ECO:0000313" key="2">
    <source>
        <dbReference type="Proteomes" id="UP000095392"/>
    </source>
</evidence>
<gene>
    <name evidence="1" type="ORF">BFV95_4918</name>
</gene>
<reference evidence="1 2" key="1">
    <citation type="submission" date="2016-09" db="EMBL/GenBank/DDBJ databases">
        <title>Draft Genome Sequence of four Alteromonas macleodii strains isolated from copper coupons and grown long-term at elevated copper levels.</title>
        <authorList>
            <person name="Cusick K."/>
            <person name="Dale J."/>
            <person name="Little B."/>
            <person name="Biffinger J."/>
        </authorList>
    </citation>
    <scope>NUCLEOTIDE SEQUENCE [LARGE SCALE GENOMIC DNA]</scope>
    <source>
        <strain evidence="1 2">KCP01</strain>
    </source>
</reference>
<sequence length="50" mass="5385">MEQFDAGFASFSWHCKGKQEVSGTQQESANLSDSCYSSLDLCGSSTLKST</sequence>
<accession>A0AB36FM76</accession>
<dbReference type="EMBL" id="MIPY01000076">
    <property type="protein sequence ID" value="OES23833.1"/>
    <property type="molecule type" value="Genomic_DNA"/>
</dbReference>
<organism evidence="1 2">
    <name type="scientific">Alteromonas macleodii</name>
    <name type="common">Pseudoalteromonas macleodii</name>
    <dbReference type="NCBI Taxonomy" id="28108"/>
    <lineage>
        <taxon>Bacteria</taxon>
        <taxon>Pseudomonadati</taxon>
        <taxon>Pseudomonadota</taxon>
        <taxon>Gammaproteobacteria</taxon>
        <taxon>Alteromonadales</taxon>
        <taxon>Alteromonadaceae</taxon>
        <taxon>Alteromonas/Salinimonas group</taxon>
        <taxon>Alteromonas</taxon>
    </lineage>
</organism>
<dbReference type="AlphaFoldDB" id="A0AB36FM76"/>
<proteinExistence type="predicted"/>
<dbReference type="RefSeq" id="WP_170826539.1">
    <property type="nucleotide sequence ID" value="NZ_MIPW01000049.1"/>
</dbReference>
<comment type="caution">
    <text evidence="1">The sequence shown here is derived from an EMBL/GenBank/DDBJ whole genome shotgun (WGS) entry which is preliminary data.</text>
</comment>
<protein>
    <submittedName>
        <fullName evidence="1">Uncharacterized protein</fullName>
    </submittedName>
</protein>
<dbReference type="Proteomes" id="UP000095392">
    <property type="component" value="Unassembled WGS sequence"/>
</dbReference>
<evidence type="ECO:0000313" key="1">
    <source>
        <dbReference type="EMBL" id="OES23833.1"/>
    </source>
</evidence>
<name>A0AB36FM76_ALTMA</name>